<evidence type="ECO:0000313" key="2">
    <source>
        <dbReference type="Proteomes" id="UP000620075"/>
    </source>
</evidence>
<dbReference type="EMBL" id="JAEKNQ010000030">
    <property type="protein sequence ID" value="MBJ7603032.1"/>
    <property type="molecule type" value="Genomic_DNA"/>
</dbReference>
<dbReference type="AlphaFoldDB" id="A0A934KG89"/>
<protein>
    <submittedName>
        <fullName evidence="1">Uncharacterized protein</fullName>
    </submittedName>
</protein>
<sequence length="344" mass="37464">MSTTTSRGALLVGSVPAATAGEAMSEALTRLGARLQTLPDGETGARRNWIIHIVESFRSHPDLEVAKEGDWSDYNKTPRFKVRSGRKLTADKLDLGYLRAFRASYPVFQAARAEAALETLAFQVGIPGDLDMALFTFGPAGILRRRKLFAQATTRDIKAIQAEAGADVVFQIEVPAELVFVAQTPRPARPLVASYMARGITRMVRMAPEGSRFGIHLCLGDMNHKSLTKLKNVGPVVQLANAIVKRWPEGRRLQYIHAPFAAADIPPTLDAAWYAPLSGLRLPESVRFVAGCIHEDLSLDDQRQVLSLIEERLGRRVDLATACGLGRREPAAAMAAIDQTAAVS</sequence>
<proteinExistence type="predicted"/>
<dbReference type="InterPro" id="IPR038071">
    <property type="entry name" value="UROD/MetE-like_sf"/>
</dbReference>
<accession>A0A934KG89</accession>
<comment type="caution">
    <text evidence="1">The sequence shown here is derived from an EMBL/GenBank/DDBJ whole genome shotgun (WGS) entry which is preliminary data.</text>
</comment>
<evidence type="ECO:0000313" key="1">
    <source>
        <dbReference type="EMBL" id="MBJ7603032.1"/>
    </source>
</evidence>
<name>A0A934KG89_9BACT</name>
<reference evidence="1 2" key="1">
    <citation type="submission" date="2020-10" db="EMBL/GenBank/DDBJ databases">
        <title>Ca. Dormibacterota MAGs.</title>
        <authorList>
            <person name="Montgomery K."/>
        </authorList>
    </citation>
    <scope>NUCLEOTIDE SEQUENCE [LARGE SCALE GENOMIC DNA]</scope>
    <source>
        <strain evidence="1">SC8811_S16_3</strain>
    </source>
</reference>
<dbReference type="Proteomes" id="UP000620075">
    <property type="component" value="Unassembled WGS sequence"/>
</dbReference>
<gene>
    <name evidence="1" type="ORF">JF888_07565</name>
</gene>
<organism evidence="1 2">
    <name type="scientific">Candidatus Dormiibacter inghamiae</name>
    <dbReference type="NCBI Taxonomy" id="3127013"/>
    <lineage>
        <taxon>Bacteria</taxon>
        <taxon>Bacillati</taxon>
        <taxon>Candidatus Dormiibacterota</taxon>
        <taxon>Candidatus Dormibacteria</taxon>
        <taxon>Candidatus Dormibacterales</taxon>
        <taxon>Candidatus Dormibacteraceae</taxon>
        <taxon>Candidatus Dormiibacter</taxon>
    </lineage>
</organism>
<dbReference type="RefSeq" id="WP_338178346.1">
    <property type="nucleotide sequence ID" value="NZ_JAEKNQ010000030.1"/>
</dbReference>
<dbReference type="SUPFAM" id="SSF51726">
    <property type="entry name" value="UROD/MetE-like"/>
    <property type="match status" value="1"/>
</dbReference>